<dbReference type="Pfam" id="PF00135">
    <property type="entry name" value="COesterase"/>
    <property type="match status" value="1"/>
</dbReference>
<dbReference type="Gene3D" id="3.40.50.1820">
    <property type="entry name" value="alpha/beta hydrolase"/>
    <property type="match status" value="1"/>
</dbReference>
<feature type="signal peptide" evidence="5">
    <location>
        <begin position="1"/>
        <end position="26"/>
    </location>
</feature>
<dbReference type="InterPro" id="IPR050309">
    <property type="entry name" value="Type-B_Carboxylest/Lipase"/>
</dbReference>
<evidence type="ECO:0000256" key="1">
    <source>
        <dbReference type="ARBA" id="ARBA00005964"/>
    </source>
</evidence>
<dbReference type="GeneID" id="113209084"/>
<gene>
    <name evidence="8" type="primary">LOC113209084</name>
</gene>
<evidence type="ECO:0000256" key="3">
    <source>
        <dbReference type="ARBA" id="ARBA00022801"/>
    </source>
</evidence>
<name>A0A9C6X1H2_FRAOC</name>
<keyword evidence="4" id="KW-0325">Glycoprotein</keyword>
<dbReference type="InterPro" id="IPR019826">
    <property type="entry name" value="Carboxylesterase_B_AS"/>
</dbReference>
<keyword evidence="2" id="KW-0719">Serine esterase</keyword>
<evidence type="ECO:0000313" key="8">
    <source>
        <dbReference type="RefSeq" id="XP_052127420.1"/>
    </source>
</evidence>
<protein>
    <recommendedName>
        <fullName evidence="5">Carboxylic ester hydrolase</fullName>
        <ecNumber evidence="5">3.1.1.-</ecNumber>
    </recommendedName>
</protein>
<keyword evidence="5" id="KW-0732">Signal</keyword>
<dbReference type="EC" id="3.1.1.-" evidence="5"/>
<dbReference type="AlphaFoldDB" id="A0A9C6X1H2"/>
<dbReference type="SUPFAM" id="SSF53474">
    <property type="entry name" value="alpha/beta-Hydrolases"/>
    <property type="match status" value="1"/>
</dbReference>
<dbReference type="GO" id="GO:0052689">
    <property type="term" value="F:carboxylic ester hydrolase activity"/>
    <property type="evidence" value="ECO:0007669"/>
    <property type="project" value="UniProtKB-KW"/>
</dbReference>
<accession>A0A9C6X1H2</accession>
<evidence type="ECO:0000256" key="2">
    <source>
        <dbReference type="ARBA" id="ARBA00022487"/>
    </source>
</evidence>
<dbReference type="OrthoDB" id="19653at2759"/>
<reference evidence="8" key="1">
    <citation type="submission" date="2025-08" db="UniProtKB">
        <authorList>
            <consortium name="RefSeq"/>
        </authorList>
    </citation>
    <scope>IDENTIFICATION</scope>
    <source>
        <tissue evidence="8">Whole organism</tissue>
    </source>
</reference>
<evidence type="ECO:0000256" key="4">
    <source>
        <dbReference type="ARBA" id="ARBA00023180"/>
    </source>
</evidence>
<dbReference type="PROSITE" id="PS00941">
    <property type="entry name" value="CARBOXYLESTERASE_B_2"/>
    <property type="match status" value="1"/>
</dbReference>
<sequence>MSLASGLALTLGVWLLLCGTPPSTLGVPIPEQDSSGKAPALTISQGQITGVYQRTADGNNFMAFYGIPYAKPPVGELRFKAPEPADKWEGVLEARTEGNICPQPMKPMKRFAGATKKMMGMMKKMAGLPNMPAFAAKHMTGMKEDCLFLNVYSPNLAATLAMEESALNEIKLNPVLVFFHGGAFSVGNADAMMYGADLLMSKGVVLVTVNYRLGPLGFLATNSADAPGNAGLKDQRLALRWVRDNIKVFGGDPDKVTIYGESAGAYSVHMHVLSPSSAGLFRAAILSSSMGPDVYGFQENPAAVSERLAEALGADAATVADPAKRVEFLRGVSAKDMLSKMMGAVQDSDLNSISIAFPWAVVAEPADTPDAFLTANPNDLLQKGEFNRVPLMVGMNNQEGSLVIPMLTDEELQNMAENPVRFVPDAMQKKLDEGGRAELAKKIVDLYFKGQPVAEATIPQLIELFGDETLAHGINVGTRWHVKHATPEAPVYVYLFTMDAFGGVSWLLGAEKIIKGAGHGDDLSYVFQPHLLDGLEVPDQAKLDQGRARMTQLISAFVKDKSPTATKTEDAPVDWPAATPGNIKYLDIGDELVVKDGLPFPERMAFWDKTSKEVLKDPIYDV</sequence>
<dbReference type="PROSITE" id="PS00122">
    <property type="entry name" value="CARBOXYLESTERASE_B_1"/>
    <property type="match status" value="1"/>
</dbReference>
<organism evidence="7 8">
    <name type="scientific">Frankliniella occidentalis</name>
    <name type="common">Western flower thrips</name>
    <name type="synonym">Euthrips occidentalis</name>
    <dbReference type="NCBI Taxonomy" id="133901"/>
    <lineage>
        <taxon>Eukaryota</taxon>
        <taxon>Metazoa</taxon>
        <taxon>Ecdysozoa</taxon>
        <taxon>Arthropoda</taxon>
        <taxon>Hexapoda</taxon>
        <taxon>Insecta</taxon>
        <taxon>Pterygota</taxon>
        <taxon>Neoptera</taxon>
        <taxon>Paraneoptera</taxon>
        <taxon>Thysanoptera</taxon>
        <taxon>Terebrantia</taxon>
        <taxon>Thripoidea</taxon>
        <taxon>Thripidae</taxon>
        <taxon>Frankliniella</taxon>
    </lineage>
</organism>
<evidence type="ECO:0000313" key="7">
    <source>
        <dbReference type="Proteomes" id="UP000504606"/>
    </source>
</evidence>
<keyword evidence="3 5" id="KW-0378">Hydrolase</keyword>
<comment type="similarity">
    <text evidence="1 5">Belongs to the type-B carboxylesterase/lipase family.</text>
</comment>
<dbReference type="InterPro" id="IPR029058">
    <property type="entry name" value="AB_hydrolase_fold"/>
</dbReference>
<dbReference type="RefSeq" id="XP_052127420.1">
    <property type="nucleotide sequence ID" value="XM_052271460.1"/>
</dbReference>
<feature type="domain" description="Carboxylesterase type B" evidence="6">
    <location>
        <begin position="38"/>
        <end position="607"/>
    </location>
</feature>
<dbReference type="InterPro" id="IPR002018">
    <property type="entry name" value="CarbesteraseB"/>
</dbReference>
<evidence type="ECO:0000256" key="5">
    <source>
        <dbReference type="RuleBase" id="RU361235"/>
    </source>
</evidence>
<dbReference type="PANTHER" id="PTHR11559">
    <property type="entry name" value="CARBOXYLESTERASE"/>
    <property type="match status" value="1"/>
</dbReference>
<keyword evidence="7" id="KW-1185">Reference proteome</keyword>
<proteinExistence type="inferred from homology"/>
<feature type="chain" id="PRO_5039754342" description="Carboxylic ester hydrolase" evidence="5">
    <location>
        <begin position="27"/>
        <end position="622"/>
    </location>
</feature>
<evidence type="ECO:0000259" key="6">
    <source>
        <dbReference type="Pfam" id="PF00135"/>
    </source>
</evidence>
<dbReference type="InterPro" id="IPR019819">
    <property type="entry name" value="Carboxylesterase_B_CS"/>
</dbReference>
<dbReference type="Proteomes" id="UP000504606">
    <property type="component" value="Unplaced"/>
</dbReference>